<sequence length="257" mass="27705">MYTEFSNKNVVVVGGTNGMGLDLVSRLISLNANVIVLGRNIDKPELEEFKPRCEFIKCDISNQDDVEKAFDSIASNYDVIHYAVNNAGVTAPYTEVANLDMGKWKSIIDTNLTGTAHCLQRQIKLISKNKNGAIVNVSSCAGLQALKLQAAYSVSKAAVNMLTQVASIECAEDGVDSYAVRINAVAPGPILGGMNTEENLLQNPERTKRKVSVTAMKRFGTATEVVNSILWLLGHQSSYITGIVLPVDGGFSSGKFN</sequence>
<dbReference type="InterPro" id="IPR036291">
    <property type="entry name" value="NAD(P)-bd_dom_sf"/>
</dbReference>
<gene>
    <name evidence="3" type="ORF">D4100_17130</name>
</gene>
<dbReference type="AlphaFoldDB" id="A0AA92X325"/>
<name>A0AA92X325_9GAMM</name>
<protein>
    <submittedName>
        <fullName evidence="3">SDR family oxidoreductase</fullName>
    </submittedName>
</protein>
<dbReference type="InterPro" id="IPR020904">
    <property type="entry name" value="Sc_DH/Rdtase_CS"/>
</dbReference>
<dbReference type="Gene3D" id="3.40.50.720">
    <property type="entry name" value="NAD(P)-binding Rossmann-like Domain"/>
    <property type="match status" value="1"/>
</dbReference>
<accession>A0AA92X325</accession>
<dbReference type="PROSITE" id="PS00061">
    <property type="entry name" value="ADH_SHORT"/>
    <property type="match status" value="1"/>
</dbReference>
<proteinExistence type="inferred from homology"/>
<reference evidence="3 4" key="1">
    <citation type="submission" date="2018-09" db="EMBL/GenBank/DDBJ databases">
        <title>Draft genome of a novel serratia sp. strain with antifungal activity.</title>
        <authorList>
            <person name="Dichmann S.I."/>
            <person name="Park B.P."/>
            <person name="Pathiraja D."/>
            <person name="Choi I.-G."/>
            <person name="Stougaard P."/>
            <person name="Hennessy R.C."/>
        </authorList>
    </citation>
    <scope>NUCLEOTIDE SEQUENCE [LARGE SCALE GENOMIC DNA]</scope>
    <source>
        <strain evidence="3 4">S40</strain>
    </source>
</reference>
<evidence type="ECO:0000313" key="3">
    <source>
        <dbReference type="EMBL" id="RJF54796.1"/>
    </source>
</evidence>
<comment type="similarity">
    <text evidence="1">Belongs to the short-chain dehydrogenases/reductases (SDR) family.</text>
</comment>
<dbReference type="PANTHER" id="PTHR24321">
    <property type="entry name" value="DEHYDROGENASES, SHORT CHAIN"/>
    <property type="match status" value="1"/>
</dbReference>
<keyword evidence="2" id="KW-0560">Oxidoreductase</keyword>
<evidence type="ECO:0000256" key="2">
    <source>
        <dbReference type="ARBA" id="ARBA00023002"/>
    </source>
</evidence>
<dbReference type="Pfam" id="PF13561">
    <property type="entry name" value="adh_short_C2"/>
    <property type="match status" value="1"/>
</dbReference>
<organism evidence="3 4">
    <name type="scientific">Serratia inhibens</name>
    <dbReference type="NCBI Taxonomy" id="2338073"/>
    <lineage>
        <taxon>Bacteria</taxon>
        <taxon>Pseudomonadati</taxon>
        <taxon>Pseudomonadota</taxon>
        <taxon>Gammaproteobacteria</taxon>
        <taxon>Enterobacterales</taxon>
        <taxon>Yersiniaceae</taxon>
        <taxon>Serratia</taxon>
    </lineage>
</organism>
<comment type="caution">
    <text evidence="3">The sequence shown here is derived from an EMBL/GenBank/DDBJ whole genome shotgun (WGS) entry which is preliminary data.</text>
</comment>
<evidence type="ECO:0000256" key="1">
    <source>
        <dbReference type="ARBA" id="ARBA00006484"/>
    </source>
</evidence>
<dbReference type="SUPFAM" id="SSF51735">
    <property type="entry name" value="NAD(P)-binding Rossmann-fold domains"/>
    <property type="match status" value="1"/>
</dbReference>
<dbReference type="PRINTS" id="PR00081">
    <property type="entry name" value="GDHRDH"/>
</dbReference>
<dbReference type="CDD" id="cd05233">
    <property type="entry name" value="SDR_c"/>
    <property type="match status" value="1"/>
</dbReference>
<dbReference type="RefSeq" id="WP_006322232.1">
    <property type="nucleotide sequence ID" value="NZ_QYYG01000005.1"/>
</dbReference>
<dbReference type="PRINTS" id="PR00080">
    <property type="entry name" value="SDRFAMILY"/>
</dbReference>
<dbReference type="InterPro" id="IPR002347">
    <property type="entry name" value="SDR_fam"/>
</dbReference>
<dbReference type="EMBL" id="QYYG01000005">
    <property type="protein sequence ID" value="RJF54796.1"/>
    <property type="molecule type" value="Genomic_DNA"/>
</dbReference>
<dbReference type="PANTHER" id="PTHR24321:SF8">
    <property type="entry name" value="ESTRADIOL 17-BETA-DEHYDROGENASE 8-RELATED"/>
    <property type="match status" value="1"/>
</dbReference>
<dbReference type="FunFam" id="3.40.50.720:FF:000084">
    <property type="entry name" value="Short-chain dehydrogenase reductase"/>
    <property type="match status" value="1"/>
</dbReference>
<dbReference type="GO" id="GO:0016491">
    <property type="term" value="F:oxidoreductase activity"/>
    <property type="evidence" value="ECO:0007669"/>
    <property type="project" value="UniProtKB-KW"/>
</dbReference>
<keyword evidence="4" id="KW-1185">Reference proteome</keyword>
<dbReference type="Proteomes" id="UP000284338">
    <property type="component" value="Unassembled WGS sequence"/>
</dbReference>
<evidence type="ECO:0000313" key="4">
    <source>
        <dbReference type="Proteomes" id="UP000284338"/>
    </source>
</evidence>